<reference evidence="4" key="3">
    <citation type="submission" date="2025-04" db="UniProtKB">
        <authorList>
            <consortium name="RefSeq"/>
        </authorList>
    </citation>
    <scope>IDENTIFICATION</scope>
    <source>
        <strain evidence="4">CBS 304.34</strain>
    </source>
</reference>
<evidence type="ECO:0000256" key="1">
    <source>
        <dbReference type="SAM" id="MobiDB-lite"/>
    </source>
</evidence>
<evidence type="ECO:0000313" key="2">
    <source>
        <dbReference type="EMBL" id="KAF2804465.1"/>
    </source>
</evidence>
<evidence type="ECO:0000313" key="4">
    <source>
        <dbReference type="RefSeq" id="XP_033571429.1"/>
    </source>
</evidence>
<dbReference type="EMBL" id="MU003713">
    <property type="protein sequence ID" value="KAF2804465.1"/>
    <property type="molecule type" value="Genomic_DNA"/>
</dbReference>
<dbReference type="AlphaFoldDB" id="A0A6A6Y8L2"/>
<evidence type="ECO:0000313" key="3">
    <source>
        <dbReference type="Proteomes" id="UP000504636"/>
    </source>
</evidence>
<feature type="compositionally biased region" description="Polar residues" evidence="1">
    <location>
        <begin position="67"/>
        <end position="76"/>
    </location>
</feature>
<feature type="region of interest" description="Disordered" evidence="1">
    <location>
        <begin position="38"/>
        <end position="122"/>
    </location>
</feature>
<dbReference type="GeneID" id="54461922"/>
<dbReference type="RefSeq" id="XP_033571429.1">
    <property type="nucleotide sequence ID" value="XM_033721029.1"/>
</dbReference>
<reference evidence="4" key="2">
    <citation type="submission" date="2020-04" db="EMBL/GenBank/DDBJ databases">
        <authorList>
            <consortium name="NCBI Genome Project"/>
        </authorList>
    </citation>
    <scope>NUCLEOTIDE SEQUENCE</scope>
    <source>
        <strain evidence="4">CBS 304.34</strain>
    </source>
</reference>
<keyword evidence="3" id="KW-1185">Reference proteome</keyword>
<protein>
    <submittedName>
        <fullName evidence="2 4">Uncharacterized protein</fullName>
    </submittedName>
</protein>
<feature type="compositionally biased region" description="Basic residues" evidence="1">
    <location>
        <begin position="113"/>
        <end position="122"/>
    </location>
</feature>
<sequence length="122" mass="13475">MLGYSQRTRKLVQDSERPPAIIRDVGNSQCTRKLIQDSEASLKSKHSTKPKVCVHELGRRVPRSRRNGVQATGSRQRAQRDGLQEAEETGDCQEAEETGNRPGNGPQAPGLQKQKKRVTGDG</sequence>
<accession>A0A6A6Y8L2</accession>
<organism evidence="2">
    <name type="scientific">Mytilinidion resinicola</name>
    <dbReference type="NCBI Taxonomy" id="574789"/>
    <lineage>
        <taxon>Eukaryota</taxon>
        <taxon>Fungi</taxon>
        <taxon>Dikarya</taxon>
        <taxon>Ascomycota</taxon>
        <taxon>Pezizomycotina</taxon>
        <taxon>Dothideomycetes</taxon>
        <taxon>Pleosporomycetidae</taxon>
        <taxon>Mytilinidiales</taxon>
        <taxon>Mytilinidiaceae</taxon>
        <taxon>Mytilinidion</taxon>
    </lineage>
</organism>
<gene>
    <name evidence="2 4" type="ORF">BDZ99DRAFT_467493</name>
</gene>
<name>A0A6A6Y8L2_9PEZI</name>
<reference evidence="2 4" key="1">
    <citation type="journal article" date="2020" name="Stud. Mycol.">
        <title>101 Dothideomycetes genomes: a test case for predicting lifestyles and emergence of pathogens.</title>
        <authorList>
            <person name="Haridas S."/>
            <person name="Albert R."/>
            <person name="Binder M."/>
            <person name="Bloem J."/>
            <person name="Labutti K."/>
            <person name="Salamov A."/>
            <person name="Andreopoulos B."/>
            <person name="Baker S."/>
            <person name="Barry K."/>
            <person name="Bills G."/>
            <person name="Bluhm B."/>
            <person name="Cannon C."/>
            <person name="Castanera R."/>
            <person name="Culley D."/>
            <person name="Daum C."/>
            <person name="Ezra D."/>
            <person name="Gonzalez J."/>
            <person name="Henrissat B."/>
            <person name="Kuo A."/>
            <person name="Liang C."/>
            <person name="Lipzen A."/>
            <person name="Lutzoni F."/>
            <person name="Magnuson J."/>
            <person name="Mondo S."/>
            <person name="Nolan M."/>
            <person name="Ohm R."/>
            <person name="Pangilinan J."/>
            <person name="Park H.-J."/>
            <person name="Ramirez L."/>
            <person name="Alfaro M."/>
            <person name="Sun H."/>
            <person name="Tritt A."/>
            <person name="Yoshinaga Y."/>
            <person name="Zwiers L.-H."/>
            <person name="Turgeon B."/>
            <person name="Goodwin S."/>
            <person name="Spatafora J."/>
            <person name="Crous P."/>
            <person name="Grigoriev I."/>
        </authorList>
    </citation>
    <scope>NUCLEOTIDE SEQUENCE</scope>
    <source>
        <strain evidence="2 4">CBS 304.34</strain>
    </source>
</reference>
<feature type="compositionally biased region" description="Acidic residues" evidence="1">
    <location>
        <begin position="84"/>
        <end position="97"/>
    </location>
</feature>
<proteinExistence type="predicted"/>
<dbReference type="Proteomes" id="UP000504636">
    <property type="component" value="Unplaced"/>
</dbReference>
<feature type="region of interest" description="Disordered" evidence="1">
    <location>
        <begin position="1"/>
        <end position="25"/>
    </location>
</feature>